<name>A0A643FDL9_IDEDE</name>
<feature type="domain" description="AB hydrolase-1" evidence="1">
    <location>
        <begin position="15"/>
        <end position="217"/>
    </location>
</feature>
<dbReference type="PANTHER" id="PTHR43798">
    <property type="entry name" value="MONOACYLGLYCEROL LIPASE"/>
    <property type="match status" value="1"/>
</dbReference>
<dbReference type="GO" id="GO:0016787">
    <property type="term" value="F:hydrolase activity"/>
    <property type="evidence" value="ECO:0007669"/>
    <property type="project" value="UniProtKB-KW"/>
</dbReference>
<protein>
    <submittedName>
        <fullName evidence="2">Alpha/beta hydrolase</fullName>
    </submittedName>
</protein>
<dbReference type="Pfam" id="PF00561">
    <property type="entry name" value="Abhydrolase_1"/>
    <property type="match status" value="1"/>
</dbReference>
<evidence type="ECO:0000313" key="2">
    <source>
        <dbReference type="EMBL" id="KAB0583650.1"/>
    </source>
</evidence>
<dbReference type="InterPro" id="IPR000073">
    <property type="entry name" value="AB_hydrolase_1"/>
</dbReference>
<accession>A0A643FDL9</accession>
<dbReference type="RefSeq" id="WP_151123501.1">
    <property type="nucleotide sequence ID" value="NZ_CP088081.1"/>
</dbReference>
<dbReference type="Gene3D" id="3.40.50.1820">
    <property type="entry name" value="alpha/beta hydrolase"/>
    <property type="match status" value="1"/>
</dbReference>
<proteinExistence type="predicted"/>
<dbReference type="InterPro" id="IPR050266">
    <property type="entry name" value="AB_hydrolase_sf"/>
</dbReference>
<dbReference type="Proteomes" id="UP000430120">
    <property type="component" value="Unassembled WGS sequence"/>
</dbReference>
<dbReference type="SUPFAM" id="SSF53474">
    <property type="entry name" value="alpha/beta-Hydrolases"/>
    <property type="match status" value="1"/>
</dbReference>
<keyword evidence="3" id="KW-1185">Reference proteome</keyword>
<comment type="caution">
    <text evidence="2">The sequence shown here is derived from an EMBL/GenBank/DDBJ whole genome shotgun (WGS) entry which is preliminary data.</text>
</comment>
<evidence type="ECO:0000259" key="1">
    <source>
        <dbReference type="Pfam" id="PF00561"/>
    </source>
</evidence>
<reference evidence="2 3" key="1">
    <citation type="submission" date="2019-09" db="EMBL/GenBank/DDBJ databases">
        <title>Draft genome sequences of 48 bacterial type strains from the CCUG.</title>
        <authorList>
            <person name="Tunovic T."/>
            <person name="Pineiro-Iglesias B."/>
            <person name="Unosson C."/>
            <person name="Inganas E."/>
            <person name="Ohlen M."/>
            <person name="Cardew S."/>
            <person name="Jensie-Markopoulos S."/>
            <person name="Salva-Serra F."/>
            <person name="Jaen-Luchoro D."/>
            <person name="Karlsson R."/>
            <person name="Svensson-Stadler L."/>
            <person name="Chun J."/>
            <person name="Moore E."/>
        </authorList>
    </citation>
    <scope>NUCLEOTIDE SEQUENCE [LARGE SCALE GENOMIC DNA]</scope>
    <source>
        <strain evidence="2 3">CCUG 30977</strain>
    </source>
</reference>
<dbReference type="AlphaFoldDB" id="A0A643FDL9"/>
<sequence length="256" mass="28502">MLLGHTLLGSGPSLVMVMHEWLGDSSNYDPLRPYLDTTAHRFCFADLRGYGLSMAQAGTHTLDEACQDILALADALEAPRFHLIGHSMSALIAQRIAWLAPTRVRSLVAITPVFAAGFPADDTARAQLRAVATEDDAARAAIAARTGHRHTRPWLDFKLNKSRQRSTEQARLGYLQMFTGTDFQRDVQGWPTPMLVLHGEHDIPVYREEALRRSFGACYPKLRFEQVVSAGHYPMLETPVFLASRINVFLAEQEAS</sequence>
<dbReference type="OrthoDB" id="9780765at2"/>
<gene>
    <name evidence="2" type="ORF">F7Q92_07190</name>
</gene>
<organism evidence="2 3">
    <name type="scientific">Ideonella dechloratans</name>
    <dbReference type="NCBI Taxonomy" id="36863"/>
    <lineage>
        <taxon>Bacteria</taxon>
        <taxon>Pseudomonadati</taxon>
        <taxon>Pseudomonadota</taxon>
        <taxon>Betaproteobacteria</taxon>
        <taxon>Burkholderiales</taxon>
        <taxon>Sphaerotilaceae</taxon>
        <taxon>Ideonella</taxon>
    </lineage>
</organism>
<evidence type="ECO:0000313" key="3">
    <source>
        <dbReference type="Proteomes" id="UP000430120"/>
    </source>
</evidence>
<dbReference type="InterPro" id="IPR029058">
    <property type="entry name" value="AB_hydrolase_fold"/>
</dbReference>
<dbReference type="EMBL" id="VZPB01000012">
    <property type="protein sequence ID" value="KAB0583650.1"/>
    <property type="molecule type" value="Genomic_DNA"/>
</dbReference>
<keyword evidence="2" id="KW-0378">Hydrolase</keyword>